<evidence type="ECO:0000256" key="1">
    <source>
        <dbReference type="SAM" id="MobiDB-lite"/>
    </source>
</evidence>
<dbReference type="AlphaFoldDB" id="A0A1I5YVQ9"/>
<dbReference type="RefSeq" id="WP_092533124.1">
    <property type="nucleotide sequence ID" value="NZ_FOWW01000008.1"/>
</dbReference>
<dbReference type="OrthoDB" id="9763537at2"/>
<dbReference type="Proteomes" id="UP000198727">
    <property type="component" value="Unassembled WGS sequence"/>
</dbReference>
<dbReference type="SUPFAM" id="SSF48208">
    <property type="entry name" value="Six-hairpin glycosidases"/>
    <property type="match status" value="1"/>
</dbReference>
<dbReference type="Gene3D" id="1.50.10.10">
    <property type="match status" value="1"/>
</dbReference>
<reference evidence="3" key="1">
    <citation type="submission" date="2016-10" db="EMBL/GenBank/DDBJ databases">
        <authorList>
            <person name="Varghese N."/>
            <person name="Submissions S."/>
        </authorList>
    </citation>
    <scope>NUCLEOTIDE SEQUENCE [LARGE SCALE GENOMIC DNA]</scope>
    <source>
        <strain evidence="3">CGMCC 4.5579</strain>
    </source>
</reference>
<organism evidence="2 3">
    <name type="scientific">Amycolatopsis arida</name>
    <dbReference type="NCBI Taxonomy" id="587909"/>
    <lineage>
        <taxon>Bacteria</taxon>
        <taxon>Bacillati</taxon>
        <taxon>Actinomycetota</taxon>
        <taxon>Actinomycetes</taxon>
        <taxon>Pseudonocardiales</taxon>
        <taxon>Pseudonocardiaceae</taxon>
        <taxon>Amycolatopsis</taxon>
    </lineage>
</organism>
<keyword evidence="3" id="KW-1185">Reference proteome</keyword>
<gene>
    <name evidence="2" type="ORF">SAMN05421810_10811</name>
</gene>
<accession>A0A1I5YVQ9</accession>
<evidence type="ECO:0000313" key="3">
    <source>
        <dbReference type="Proteomes" id="UP000198727"/>
    </source>
</evidence>
<proteinExistence type="predicted"/>
<evidence type="ECO:0008006" key="4">
    <source>
        <dbReference type="Google" id="ProtNLM"/>
    </source>
</evidence>
<dbReference type="EMBL" id="FOWW01000008">
    <property type="protein sequence ID" value="SFQ48326.1"/>
    <property type="molecule type" value="Genomic_DNA"/>
</dbReference>
<protein>
    <recommendedName>
        <fullName evidence="4">Alpha-L-rhamnosidase</fullName>
    </recommendedName>
</protein>
<dbReference type="InterPro" id="IPR012341">
    <property type="entry name" value="6hp_glycosidase-like_sf"/>
</dbReference>
<name>A0A1I5YVQ9_9PSEU</name>
<dbReference type="STRING" id="587909.SAMN05421810_10811"/>
<sequence length="777" mass="86355">MFDWRGALLRRLARRFHIGDDILRHLSTFQRLGQRFEIEAPAEMLPVGARTLARALRTRAAPQIRPDWVWPYWLQRQLDPTSPSFVPRGHLPFATNMTHRNWTAVGNPGSPWEAIVDPAGLVTPAPDSWSLDWWVGTGDGTWVLPSQLRAPEQRLAGGVPIVETVVRLGDDSEAPEAAVQRVYATKDAGGEVVVVEVDNTSDRPLEIAFALRPYNPEGLAVVEDLRVERDRILADGAPAVLLPEPPERVAASTYLDGDCLHQVTSGARGEPPVSVHDPAGLAQAAAVYRLAPGERVVAGVPLAPGPASRTRHTAAAATVRAADSGEVRRRWQRDLDRGMRVRLPDRGLQEAVDANRAYLLLLHDPGSITAGPATYHRFWFRDAAYQVVALDRWGLHEEAADVLVSYPDRQRHDGFFYSQWREWDANGAAIWAIAEHHRLTGDEELLRRLLPCVRRGVNWIDRTRREHRTERGELRGLLPAGVSAEHLGPFDYYYWDDFWCLRGLVDGAELAEHAGNAQAAAAIRATAEEFRADILASIEAALAGEDERFIPAGPYRGVDAGMIGSLVACAPLRLLDPDDPLVAGTVDQIRRRYTLGDAFYQAIAHTGLGTYLTLQLAFVELARHDPVAWRRVRWLLDVATPTHTWPEAIHPRMGGGCMGDGHHGWAAADLLNVMREVLVTEDRQDGLALLPVLPPEWRGQEVEVREAPTHAGRLSYRLWWEGTTPCLEWQWHDRHDRHEGRGRLRAPGLDPGWSTTEPVGKVRLAGADSSSSSRSRT</sequence>
<dbReference type="InterPro" id="IPR008928">
    <property type="entry name" value="6-hairpin_glycosidase_sf"/>
</dbReference>
<dbReference type="GO" id="GO:0005975">
    <property type="term" value="P:carbohydrate metabolic process"/>
    <property type="evidence" value="ECO:0007669"/>
    <property type="project" value="InterPro"/>
</dbReference>
<feature type="region of interest" description="Disordered" evidence="1">
    <location>
        <begin position="742"/>
        <end position="777"/>
    </location>
</feature>
<evidence type="ECO:0000313" key="2">
    <source>
        <dbReference type="EMBL" id="SFQ48326.1"/>
    </source>
</evidence>